<dbReference type="OrthoDB" id="2687058at2759"/>
<dbReference type="Gene3D" id="3.40.50.12370">
    <property type="match status" value="1"/>
</dbReference>
<feature type="transmembrane region" description="Helical" evidence="8">
    <location>
        <begin position="142"/>
        <end position="162"/>
    </location>
</feature>
<dbReference type="PANTHER" id="PTHR32468">
    <property type="entry name" value="CATION/H + ANTIPORTER"/>
    <property type="match status" value="1"/>
</dbReference>
<evidence type="ECO:0000256" key="4">
    <source>
        <dbReference type="ARBA" id="ARBA00022989"/>
    </source>
</evidence>
<dbReference type="Pfam" id="PF00999">
    <property type="entry name" value="Na_H_Exchanger"/>
    <property type="match status" value="1"/>
</dbReference>
<evidence type="ECO:0000256" key="5">
    <source>
        <dbReference type="ARBA" id="ARBA00023065"/>
    </source>
</evidence>
<keyword evidence="11" id="KW-1185">Reference proteome</keyword>
<evidence type="ECO:0000256" key="8">
    <source>
        <dbReference type="SAM" id="Phobius"/>
    </source>
</evidence>
<evidence type="ECO:0000256" key="1">
    <source>
        <dbReference type="ARBA" id="ARBA00004141"/>
    </source>
</evidence>
<keyword evidence="5" id="KW-0406">Ion transport</keyword>
<feature type="transmembrane region" description="Helical" evidence="8">
    <location>
        <begin position="397"/>
        <end position="418"/>
    </location>
</feature>
<feature type="region of interest" description="Disordered" evidence="7">
    <location>
        <begin position="525"/>
        <end position="561"/>
    </location>
</feature>
<feature type="transmembrane region" description="Helical" evidence="8">
    <location>
        <begin position="430"/>
        <end position="453"/>
    </location>
</feature>
<keyword evidence="3 8" id="KW-0812">Transmembrane</keyword>
<dbReference type="Gene3D" id="1.20.1530.20">
    <property type="match status" value="1"/>
</dbReference>
<feature type="transmembrane region" description="Helical" evidence="8">
    <location>
        <begin position="111"/>
        <end position="130"/>
    </location>
</feature>
<accession>A0A9P4SDS3</accession>
<dbReference type="GO" id="GO:1902600">
    <property type="term" value="P:proton transmembrane transport"/>
    <property type="evidence" value="ECO:0007669"/>
    <property type="project" value="InterPro"/>
</dbReference>
<evidence type="ECO:0000256" key="2">
    <source>
        <dbReference type="ARBA" id="ARBA00022448"/>
    </source>
</evidence>
<feature type="transmembrane region" description="Helical" evidence="8">
    <location>
        <begin position="244"/>
        <end position="264"/>
    </location>
</feature>
<proteinExistence type="predicted"/>
<protein>
    <recommendedName>
        <fullName evidence="9">Cation/H+ exchanger transmembrane domain-containing protein</fullName>
    </recommendedName>
</protein>
<feature type="domain" description="Cation/H+ exchanger transmembrane" evidence="9">
    <location>
        <begin position="57"/>
        <end position="445"/>
    </location>
</feature>
<feature type="transmembrane region" description="Helical" evidence="8">
    <location>
        <begin position="336"/>
        <end position="357"/>
    </location>
</feature>
<sequence length="885" mass="95560">MTVGFTDVVANLVIRAGVSEPGDGNRAPPQAGIIEGSNPTEYNPKEPIIIFIIQAGIIIIFCRLLHFPLSKLRQPRVIAEVIGGILLGPSVFGRIPGFTESIFPEASMPNLALVANLGLVLFLFLVGLEVDLRFLISNWKIALSVGVGGMLLPFGLGGAVAWGLYKEFAGDEGLEHIDFGTYLLFIGVAMAITAFPVLCRILVDLKLLVTPVGIIVLSAGVGNDVIGWILLALCVALVNSGSGLTAVWVLLTCLGYVLFLVYAVRPVFMWILRKNNALTNGPSQSIVALTLLLTLASAFFTGVIGVHPIFGGFMIGLLCPHEGGFAIQLTEKLEDLISTLFLPLYFALSGLNTNLGLLDSGMVWAYVAAVISVAFFTKFFGAALAARFNGLVWRESFAIGALMSCKGLVELIVLNIGLQAKILSGRTFTVFVVMAVVTTFTTTPLTVMLYPGWYQKKIEAWKRGEIDWDTGAPIARSDDESSGDSLAFDKFQTTKIQRLLVYLRMDNMPALVTLMSMLSGSCPGVVHKTHPSHPTSKDEAFNKNSDPVDTPSSERPPERPVEAYGIRLVELTDRDSSVMKVSEVEEFTVLDPVVNTFRTVGQMNNISVTGEVSVIPESSFAEVLVGKAAEVSSDLILLPWSENGTLSETQLLNAPNPNSTSGKLSSAAYTNFVLNTLDHQPCNSAVFVARRFGGIAIANKDRPKPKYNLSAISFRSTASEAFASVQADQSHHIFMAFFGGEDDRVALRLAIQLAEKEDITATIVHVKFQTSMFDPNERDATFFAAISSSLPSEQMTRVKFDTIVTETPVKDVLARAAEEVGQSPKNAGDMIILGRHALRMQEFSLEKDTDTPHVDARKALGVLGERAVSSGLRASVLVINAKTSS</sequence>
<evidence type="ECO:0000256" key="3">
    <source>
        <dbReference type="ARBA" id="ARBA00022692"/>
    </source>
</evidence>
<dbReference type="EMBL" id="MU006093">
    <property type="protein sequence ID" value="KAF2840514.1"/>
    <property type="molecule type" value="Genomic_DNA"/>
</dbReference>
<keyword evidence="4 8" id="KW-1133">Transmembrane helix</keyword>
<comment type="subcellular location">
    <subcellularLocation>
        <location evidence="1">Membrane</location>
        <topology evidence="1">Multi-pass membrane protein</topology>
    </subcellularLocation>
</comment>
<dbReference type="InterPro" id="IPR050794">
    <property type="entry name" value="CPA2_transporter"/>
</dbReference>
<evidence type="ECO:0000256" key="6">
    <source>
        <dbReference type="ARBA" id="ARBA00023136"/>
    </source>
</evidence>
<dbReference type="GO" id="GO:0015297">
    <property type="term" value="F:antiporter activity"/>
    <property type="evidence" value="ECO:0007669"/>
    <property type="project" value="InterPro"/>
</dbReference>
<evidence type="ECO:0000313" key="11">
    <source>
        <dbReference type="Proteomes" id="UP000799429"/>
    </source>
</evidence>
<reference evidence="10" key="1">
    <citation type="journal article" date="2020" name="Stud. Mycol.">
        <title>101 Dothideomycetes genomes: a test case for predicting lifestyles and emergence of pathogens.</title>
        <authorList>
            <person name="Haridas S."/>
            <person name="Albert R."/>
            <person name="Binder M."/>
            <person name="Bloem J."/>
            <person name="Labutti K."/>
            <person name="Salamov A."/>
            <person name="Andreopoulos B."/>
            <person name="Baker S."/>
            <person name="Barry K."/>
            <person name="Bills G."/>
            <person name="Bluhm B."/>
            <person name="Cannon C."/>
            <person name="Castanera R."/>
            <person name="Culley D."/>
            <person name="Daum C."/>
            <person name="Ezra D."/>
            <person name="Gonzalez J."/>
            <person name="Henrissat B."/>
            <person name="Kuo A."/>
            <person name="Liang C."/>
            <person name="Lipzen A."/>
            <person name="Lutzoni F."/>
            <person name="Magnuson J."/>
            <person name="Mondo S."/>
            <person name="Nolan M."/>
            <person name="Ohm R."/>
            <person name="Pangilinan J."/>
            <person name="Park H.-J."/>
            <person name="Ramirez L."/>
            <person name="Alfaro M."/>
            <person name="Sun H."/>
            <person name="Tritt A."/>
            <person name="Yoshinaga Y."/>
            <person name="Zwiers L.-H."/>
            <person name="Turgeon B."/>
            <person name="Goodwin S."/>
            <person name="Spatafora J."/>
            <person name="Crous P."/>
            <person name="Grigoriev I."/>
        </authorList>
    </citation>
    <scope>NUCLEOTIDE SEQUENCE</scope>
    <source>
        <strain evidence="10">CBS 101060</strain>
    </source>
</reference>
<dbReference type="GO" id="GO:0016020">
    <property type="term" value="C:membrane"/>
    <property type="evidence" value="ECO:0007669"/>
    <property type="project" value="UniProtKB-SubCell"/>
</dbReference>
<feature type="transmembrane region" description="Helical" evidence="8">
    <location>
        <begin position="182"/>
        <end position="203"/>
    </location>
</feature>
<dbReference type="AlphaFoldDB" id="A0A9P4SDS3"/>
<organism evidence="10 11">
    <name type="scientific">Patellaria atrata CBS 101060</name>
    <dbReference type="NCBI Taxonomy" id="1346257"/>
    <lineage>
        <taxon>Eukaryota</taxon>
        <taxon>Fungi</taxon>
        <taxon>Dikarya</taxon>
        <taxon>Ascomycota</taxon>
        <taxon>Pezizomycotina</taxon>
        <taxon>Dothideomycetes</taxon>
        <taxon>Dothideomycetes incertae sedis</taxon>
        <taxon>Patellariales</taxon>
        <taxon>Patellariaceae</taxon>
        <taxon>Patellaria</taxon>
    </lineage>
</organism>
<keyword evidence="6 8" id="KW-0472">Membrane</keyword>
<feature type="transmembrane region" description="Helical" evidence="8">
    <location>
        <begin position="363"/>
        <end position="385"/>
    </location>
</feature>
<comment type="caution">
    <text evidence="10">The sequence shown here is derived from an EMBL/GenBank/DDBJ whole genome shotgun (WGS) entry which is preliminary data.</text>
</comment>
<dbReference type="InterPro" id="IPR038770">
    <property type="entry name" value="Na+/solute_symporter_sf"/>
</dbReference>
<dbReference type="PANTHER" id="PTHR32468:SF0">
    <property type="entry name" value="K(+)_H(+) ANTIPORTER 1"/>
    <property type="match status" value="1"/>
</dbReference>
<feature type="transmembrane region" description="Helical" evidence="8">
    <location>
        <begin position="77"/>
        <end position="99"/>
    </location>
</feature>
<feature type="transmembrane region" description="Helical" evidence="8">
    <location>
        <begin position="48"/>
        <end position="65"/>
    </location>
</feature>
<gene>
    <name evidence="10" type="ORF">M501DRAFT_931779</name>
</gene>
<evidence type="ECO:0000256" key="7">
    <source>
        <dbReference type="SAM" id="MobiDB-lite"/>
    </source>
</evidence>
<keyword evidence="2" id="KW-0813">Transport</keyword>
<dbReference type="InterPro" id="IPR006153">
    <property type="entry name" value="Cation/H_exchanger_TM"/>
</dbReference>
<name>A0A9P4SDS3_9PEZI</name>
<feature type="transmembrane region" description="Helical" evidence="8">
    <location>
        <begin position="285"/>
        <end position="304"/>
    </location>
</feature>
<feature type="transmembrane region" description="Helical" evidence="8">
    <location>
        <begin position="215"/>
        <end position="238"/>
    </location>
</feature>
<dbReference type="Proteomes" id="UP000799429">
    <property type="component" value="Unassembled WGS sequence"/>
</dbReference>
<evidence type="ECO:0000313" key="10">
    <source>
        <dbReference type="EMBL" id="KAF2840514.1"/>
    </source>
</evidence>
<evidence type="ECO:0000259" key="9">
    <source>
        <dbReference type="Pfam" id="PF00999"/>
    </source>
</evidence>